<dbReference type="VEuPathDB" id="FungiDB:An12g05230"/>
<evidence type="ECO:0000313" key="1">
    <source>
        <dbReference type="RefSeq" id="XP_059604461.1"/>
    </source>
</evidence>
<dbReference type="GeneID" id="84592569"/>
<sequence>MAGASFSGYIYCYSQPSCSVLSFLIRIVFMGLQGILDLSEDENCWLLTLNMSDQDLGMCLFWSVLRPHNALGLGSSAYTDHYRGVGNNVVIVDDAFSVRDCKC</sequence>
<protein>
    <submittedName>
        <fullName evidence="1">Uncharacterized protein</fullName>
    </submittedName>
</protein>
<reference evidence="1" key="1">
    <citation type="submission" date="2025-02" db="EMBL/GenBank/DDBJ databases">
        <authorList>
            <consortium name="NCBI Genome Project"/>
        </authorList>
    </citation>
    <scope>NUCLEOTIDE SEQUENCE</scope>
</reference>
<dbReference type="AlphaFoldDB" id="A0AAJ8E2N8"/>
<dbReference type="KEGG" id="ang:An12g05230"/>
<gene>
    <name evidence="1" type="ORF">An12g05230</name>
</gene>
<proteinExistence type="predicted"/>
<name>A0AAJ8E2N8_ASPNG</name>
<organism evidence="1">
    <name type="scientific">Aspergillus niger</name>
    <dbReference type="NCBI Taxonomy" id="5061"/>
    <lineage>
        <taxon>Eukaryota</taxon>
        <taxon>Fungi</taxon>
        <taxon>Dikarya</taxon>
        <taxon>Ascomycota</taxon>
        <taxon>Pezizomycotina</taxon>
        <taxon>Eurotiomycetes</taxon>
        <taxon>Eurotiomycetidae</taxon>
        <taxon>Eurotiales</taxon>
        <taxon>Aspergillaceae</taxon>
        <taxon>Aspergillus</taxon>
        <taxon>Aspergillus subgen. Circumdati</taxon>
    </lineage>
</organism>
<accession>A0AAJ8E2N8</accession>
<reference evidence="1" key="2">
    <citation type="submission" date="2025-08" db="UniProtKB">
        <authorList>
            <consortium name="RefSeq"/>
        </authorList>
    </citation>
    <scope>IDENTIFICATION</scope>
</reference>
<dbReference type="RefSeq" id="XP_059604461.1">
    <property type="nucleotide sequence ID" value="XM_059750892.1"/>
</dbReference>